<evidence type="ECO:0000259" key="5">
    <source>
        <dbReference type="Pfam" id="PF00849"/>
    </source>
</evidence>
<keyword evidence="9" id="KW-1185">Reference proteome</keyword>
<reference evidence="7 9" key="3">
    <citation type="submission" date="2011-04" db="EMBL/GenBank/DDBJ databases">
        <authorList>
            <person name="Harkins D.M."/>
            <person name="Madupu R."/>
            <person name="Durkin A.S."/>
            <person name="Torralba M."/>
            <person name="Methe B."/>
            <person name="Sutton G.G."/>
            <person name="Nelson K.E."/>
        </authorList>
    </citation>
    <scope>NUCLEOTIDE SEQUENCE [LARGE SCALE GENOMIC DNA]</scope>
    <source>
        <strain evidence="7 9">UPII 199-6</strain>
    </source>
</reference>
<evidence type="ECO:0000313" key="6">
    <source>
        <dbReference type="EMBL" id="EFD94837.1"/>
    </source>
</evidence>
<dbReference type="InterPro" id="IPR006145">
    <property type="entry name" value="PsdUridine_synth_RsuA/RluA"/>
</dbReference>
<dbReference type="InterPro" id="IPR050188">
    <property type="entry name" value="RluA_PseudoU_synthase"/>
</dbReference>
<dbReference type="OrthoDB" id="9807829at2"/>
<accession>D3LSQ0</accession>
<dbReference type="SUPFAM" id="SSF55120">
    <property type="entry name" value="Pseudouridine synthase"/>
    <property type="match status" value="1"/>
</dbReference>
<comment type="catalytic activity">
    <reaction evidence="1 4">
        <text>a uridine in RNA = a pseudouridine in RNA</text>
        <dbReference type="Rhea" id="RHEA:48348"/>
        <dbReference type="Rhea" id="RHEA-COMP:12068"/>
        <dbReference type="Rhea" id="RHEA-COMP:12069"/>
        <dbReference type="ChEBI" id="CHEBI:65314"/>
        <dbReference type="ChEBI" id="CHEBI:65315"/>
    </reaction>
</comment>
<dbReference type="AlphaFoldDB" id="D3LSQ0"/>
<dbReference type="InterPro" id="IPR006225">
    <property type="entry name" value="PsdUridine_synth_RluC/D"/>
</dbReference>
<proteinExistence type="inferred from homology"/>
<dbReference type="GO" id="GO:0003723">
    <property type="term" value="F:RNA binding"/>
    <property type="evidence" value="ECO:0007669"/>
    <property type="project" value="InterPro"/>
</dbReference>
<dbReference type="GO" id="GO:0009982">
    <property type="term" value="F:pseudouridine synthase activity"/>
    <property type="evidence" value="ECO:0007669"/>
    <property type="project" value="InterPro"/>
</dbReference>
<dbReference type="EMBL" id="AFIJ01000018">
    <property type="protein sequence ID" value="EGL41033.1"/>
    <property type="molecule type" value="Genomic_DNA"/>
</dbReference>
<dbReference type="CDD" id="cd02869">
    <property type="entry name" value="PseudoU_synth_RluA_like"/>
    <property type="match status" value="1"/>
</dbReference>
<comment type="similarity">
    <text evidence="2 4">Belongs to the pseudouridine synthase RluA family.</text>
</comment>
<protein>
    <recommendedName>
        <fullName evidence="4">Pseudouridine synthase</fullName>
        <ecNumber evidence="4">5.4.99.-</ecNumber>
    </recommendedName>
</protein>
<dbReference type="eggNOG" id="COG0564">
    <property type="taxonomic scope" value="Bacteria"/>
</dbReference>
<comment type="function">
    <text evidence="4">Responsible for synthesis of pseudouridine from uracil.</text>
</comment>
<dbReference type="Pfam" id="PF00849">
    <property type="entry name" value="PseudoU_synth_2"/>
    <property type="match status" value="1"/>
</dbReference>
<dbReference type="RefSeq" id="WP_007390846.1">
    <property type="nucleotide sequence ID" value="NZ_ADGP01000003.1"/>
</dbReference>
<comment type="caution">
    <text evidence="6">The sequence shown here is derived from an EMBL/GenBank/DDBJ whole genome shotgun (WGS) entry which is preliminary data.</text>
</comment>
<dbReference type="NCBIfam" id="TIGR00005">
    <property type="entry name" value="rluA_subfam"/>
    <property type="match status" value="1"/>
</dbReference>
<gene>
    <name evidence="6" type="ORF">HMPREF0889_0990</name>
    <name evidence="7" type="ORF">HMPREF1039_1304</name>
</gene>
<evidence type="ECO:0000256" key="3">
    <source>
        <dbReference type="PIRSR" id="PIRSR606225-1"/>
    </source>
</evidence>
<dbReference type="Proteomes" id="UP000003242">
    <property type="component" value="Unassembled WGS sequence"/>
</dbReference>
<dbReference type="PANTHER" id="PTHR21600">
    <property type="entry name" value="MITOCHONDRIAL RNA PSEUDOURIDINE SYNTHASE"/>
    <property type="match status" value="1"/>
</dbReference>
<dbReference type="Proteomes" id="UP000004018">
    <property type="component" value="Unassembled WGS sequence"/>
</dbReference>
<keyword evidence="4 6" id="KW-0413">Isomerase</keyword>
<reference evidence="6" key="2">
    <citation type="submission" date="2009-12" db="EMBL/GenBank/DDBJ databases">
        <authorList>
            <person name="Madupu R."/>
            <person name="Durkin A.S."/>
            <person name="Torralba M."/>
            <person name="Methe B."/>
            <person name="Sutton G.G."/>
            <person name="Strausberg R.L."/>
            <person name="Nelson K.E."/>
        </authorList>
    </citation>
    <scope>NUCLEOTIDE SEQUENCE</scope>
    <source>
        <strain evidence="6">28L</strain>
    </source>
</reference>
<dbReference type="GO" id="GO:0000455">
    <property type="term" value="P:enzyme-directed rRNA pseudouridine synthesis"/>
    <property type="evidence" value="ECO:0007669"/>
    <property type="project" value="TreeGrafter"/>
</dbReference>
<organism evidence="6 8">
    <name type="scientific">Megasphaera lornae</name>
    <dbReference type="NCBI Taxonomy" id="1000568"/>
    <lineage>
        <taxon>Bacteria</taxon>
        <taxon>Bacillati</taxon>
        <taxon>Bacillota</taxon>
        <taxon>Negativicutes</taxon>
        <taxon>Veillonellales</taxon>
        <taxon>Veillonellaceae</taxon>
        <taxon>Megasphaera</taxon>
    </lineage>
</organism>
<reference evidence="8" key="1">
    <citation type="submission" date="2009-12" db="EMBL/GenBank/DDBJ databases">
        <title>Sequence of Clostridiales genomosp. BVAB3 str. UPII9-5.</title>
        <authorList>
            <person name="Madupu R."/>
            <person name="Durkin A.S."/>
            <person name="Torralba M."/>
            <person name="Methe B."/>
            <person name="Sutton G.G."/>
            <person name="Strausberg R.L."/>
            <person name="Nelson K.E."/>
        </authorList>
    </citation>
    <scope>NUCLEOTIDE SEQUENCE [LARGE SCALE GENOMIC DNA]</scope>
    <source>
        <strain evidence="8">28L</strain>
    </source>
</reference>
<evidence type="ECO:0000313" key="9">
    <source>
        <dbReference type="Proteomes" id="UP000004018"/>
    </source>
</evidence>
<feature type="domain" description="Pseudouridine synthase RsuA/RluA-like" evidence="5">
    <location>
        <begin position="82"/>
        <end position="231"/>
    </location>
</feature>
<evidence type="ECO:0000256" key="4">
    <source>
        <dbReference type="RuleBase" id="RU362028"/>
    </source>
</evidence>
<dbReference type="EMBL" id="ADGP01000003">
    <property type="protein sequence ID" value="EFD94837.1"/>
    <property type="molecule type" value="Genomic_DNA"/>
</dbReference>
<dbReference type="Gene3D" id="3.30.2350.10">
    <property type="entry name" value="Pseudouridine synthase"/>
    <property type="match status" value="1"/>
</dbReference>
<dbReference type="PANTHER" id="PTHR21600:SF35">
    <property type="entry name" value="PSEUDOURIDINE SYNTHASE"/>
    <property type="match status" value="1"/>
</dbReference>
<name>D3LSQ0_9FIRM</name>
<dbReference type="EC" id="5.4.99.-" evidence="4"/>
<evidence type="ECO:0000256" key="2">
    <source>
        <dbReference type="ARBA" id="ARBA00010876"/>
    </source>
</evidence>
<dbReference type="InterPro" id="IPR020103">
    <property type="entry name" value="PsdUridine_synth_cat_dom_sf"/>
</dbReference>
<evidence type="ECO:0000313" key="8">
    <source>
        <dbReference type="Proteomes" id="UP000003242"/>
    </source>
</evidence>
<evidence type="ECO:0000256" key="1">
    <source>
        <dbReference type="ARBA" id="ARBA00000073"/>
    </source>
</evidence>
<evidence type="ECO:0000313" key="7">
    <source>
        <dbReference type="EMBL" id="EGL41033.1"/>
    </source>
</evidence>
<dbReference type="STRING" id="699218.HMPREF0889_0990"/>
<sequence length="301" mass="33274">MIQFTVGTLPCMTTLGGALKHFGVSATLRRRIKHSGTCTCNGQVIGLQNFVHTGDTICISLPVRQAFAPEPLAFTRVYEDRHLLVINKPAGLLMHPTAGQRSGTLANAVSYYYITSNQHCAYHPVHRLDKNTSGLCMIAKNPYVQSLFDHAPNRYYKRLYLALSTGYFPTPTATVHSPVGRAENSIIKRCVCLDGQKAHTDFVRLAAADTYSLLQVSLHTGRTHQIRVHCSYLGFPLLGDDLYGGTHELLSRQALHAYAMLFIHPITHKEIRLFALPPADMQALITEAGWDSLLAALSFSN</sequence>
<feature type="active site" evidence="3">
    <location>
        <position position="129"/>
    </location>
</feature>
<dbReference type="GO" id="GO:0140098">
    <property type="term" value="F:catalytic activity, acting on RNA"/>
    <property type="evidence" value="ECO:0007669"/>
    <property type="project" value="UniProtKB-ARBA"/>
</dbReference>